<proteinExistence type="predicted"/>
<protein>
    <submittedName>
        <fullName evidence="1">Uncharacterized protein</fullName>
    </submittedName>
</protein>
<organism evidence="1 2">
    <name type="scientific">Fusarium decemcellulare</name>
    <dbReference type="NCBI Taxonomy" id="57161"/>
    <lineage>
        <taxon>Eukaryota</taxon>
        <taxon>Fungi</taxon>
        <taxon>Dikarya</taxon>
        <taxon>Ascomycota</taxon>
        <taxon>Pezizomycotina</taxon>
        <taxon>Sordariomycetes</taxon>
        <taxon>Hypocreomycetidae</taxon>
        <taxon>Hypocreales</taxon>
        <taxon>Nectriaceae</taxon>
        <taxon>Fusarium</taxon>
        <taxon>Fusarium decemcellulare species complex</taxon>
    </lineage>
</organism>
<comment type="caution">
    <text evidence="1">The sequence shown here is derived from an EMBL/GenBank/DDBJ whole genome shotgun (WGS) entry which is preliminary data.</text>
</comment>
<gene>
    <name evidence="1" type="ORF">NM208_g10318</name>
</gene>
<sequence>MLREKIGSGWRVAAVLNTIAVFLFTIFGAILLYWSVSKSGSLDTNYIFFENSCKQSKSASWLRPTFFMQVLSSPTRTEVDRAHEANHALKIGVPSLRNLFWTSKVKFVCWILFFVSSFPLHLFFNSAVFATEYMGTDWHLTIVSDGFVNGAQYFGSGAALWPPLDGDKFSGYGSPSNMSDYFNTSSEVSKKVQYAAQNARHWKKLEIQDCLSQYVYCNPRTTLGDVVMVVKSYNTTFMVGDNDLGWRRDRLFLPFNSSNNAKYWDRNVPLRANNSLWFAADCSTTIILADHRAGACTQTCGRAVGLKDNRSESKRLGSIDSTYGFDFFSNITVDGGTDMEENTGPNDVETIDSPNWPGFVNATARNLDLEYCLAEEISQDCKVGLSNQLLMIVVICIAVKGFLCVIVLVILPKEQPLVVPGDAIESFIHSPDEHTAGRCLLDRDLEEEMGAGHKFAMTAAPTRQSWTSAIDRRAWARSYGILSMDIVFLAVMFVMAQDRTPLDGQSLSQSVNNGILSVSGASAAELITSVLKANLPHLLLSISYFIYNTIYTHLCAEKEWNSYGGDFRPLRVSQPKGQQRATYRLQLPYRYSVPLIIVSIFLHWLISNAIYVFVLEGGYYPLDGSASGSKPGAPGTGLSKDAFVGLGYSTLTLLVLLIATIILPIIPTLIAQRKVKTSMPLAGGSSMVMSAACHVPILDGSIASGSQKGDSQKTVRRPVNAEPLEMQELLASTEVSGSDIEADTSCSAGAPAPDAKSYLLEVTRNPVRWGVVKTPASWNEQYTDASITVEHLSFGTERHDVQEPIPGQCSESVKVSPIGARRIGPLGQVTFSMLRRLFGGRAAAPAALSTRAVASQYQPLPHDDTSYGTDNNDTMDTASNDQSPGSETYRDAAAMMLIKLGRSPDEHISISPADDRRILRRIDLALLPLMLTVYFLQALDRRLCHMHRSLV</sequence>
<name>A0ACC1RYD7_9HYPO</name>
<keyword evidence="2" id="KW-1185">Reference proteome</keyword>
<dbReference type="Proteomes" id="UP001148629">
    <property type="component" value="Unassembled WGS sequence"/>
</dbReference>
<evidence type="ECO:0000313" key="1">
    <source>
        <dbReference type="EMBL" id="KAJ3528190.1"/>
    </source>
</evidence>
<accession>A0ACC1RYD7</accession>
<reference evidence="1" key="1">
    <citation type="submission" date="2022-08" db="EMBL/GenBank/DDBJ databases">
        <title>Genome Sequence of Fusarium decemcellulare.</title>
        <authorList>
            <person name="Buettner E."/>
        </authorList>
    </citation>
    <scope>NUCLEOTIDE SEQUENCE</scope>
    <source>
        <strain evidence="1">Babe19</strain>
    </source>
</reference>
<evidence type="ECO:0000313" key="2">
    <source>
        <dbReference type="Proteomes" id="UP001148629"/>
    </source>
</evidence>
<dbReference type="EMBL" id="JANRMS010001444">
    <property type="protein sequence ID" value="KAJ3528190.1"/>
    <property type="molecule type" value="Genomic_DNA"/>
</dbReference>